<proteinExistence type="predicted"/>
<name>A0AA35G8P2_9FIRM</name>
<feature type="transmembrane region" description="Helical" evidence="1">
    <location>
        <begin position="353"/>
        <end position="374"/>
    </location>
</feature>
<feature type="transmembrane region" description="Helical" evidence="1">
    <location>
        <begin position="469"/>
        <end position="488"/>
    </location>
</feature>
<keyword evidence="4" id="KW-1185">Reference proteome</keyword>
<evidence type="ECO:0000313" key="4">
    <source>
        <dbReference type="Proteomes" id="UP001163687"/>
    </source>
</evidence>
<feature type="transmembrane region" description="Helical" evidence="1">
    <location>
        <begin position="108"/>
        <end position="132"/>
    </location>
</feature>
<organism evidence="3 4">
    <name type="scientific">Caldinitratiruptor microaerophilus</name>
    <dbReference type="NCBI Taxonomy" id="671077"/>
    <lineage>
        <taxon>Bacteria</taxon>
        <taxon>Bacillati</taxon>
        <taxon>Bacillota</taxon>
        <taxon>Clostridia</taxon>
        <taxon>Eubacteriales</taxon>
        <taxon>Symbiobacteriaceae</taxon>
        <taxon>Caldinitratiruptor</taxon>
    </lineage>
</organism>
<feature type="transmembrane region" description="Helical" evidence="1">
    <location>
        <begin position="144"/>
        <end position="163"/>
    </location>
</feature>
<dbReference type="PANTHER" id="PTHR35342:SF5">
    <property type="entry name" value="TRICARBOXYLIC TRANSPORT PROTEIN"/>
    <property type="match status" value="1"/>
</dbReference>
<dbReference type="EMBL" id="AP025628">
    <property type="protein sequence ID" value="BDG59464.1"/>
    <property type="molecule type" value="Genomic_DNA"/>
</dbReference>
<dbReference type="RefSeq" id="WP_264843590.1">
    <property type="nucleotide sequence ID" value="NZ_AP025628.1"/>
</dbReference>
<dbReference type="PANTHER" id="PTHR35342">
    <property type="entry name" value="TRICARBOXYLIC TRANSPORT PROTEIN"/>
    <property type="match status" value="1"/>
</dbReference>
<evidence type="ECO:0000313" key="3">
    <source>
        <dbReference type="EMBL" id="BDG59464.1"/>
    </source>
</evidence>
<keyword evidence="1" id="KW-0472">Membrane</keyword>
<protein>
    <submittedName>
        <fullName evidence="3">Tripartite tricarboxylate transporter TctA</fullName>
    </submittedName>
</protein>
<reference evidence="3" key="1">
    <citation type="submission" date="2022-03" db="EMBL/GenBank/DDBJ databases">
        <title>Complete genome sequence of Caldinitratiruptor microaerophilus.</title>
        <authorList>
            <person name="Mukaiyama R."/>
            <person name="Nishiyama T."/>
            <person name="Ueda K."/>
        </authorList>
    </citation>
    <scope>NUCLEOTIDE SEQUENCE</scope>
    <source>
        <strain evidence="3">JCM 16183</strain>
    </source>
</reference>
<dbReference type="KEGG" id="cmic:caldi_05540"/>
<feature type="domain" description="DUF112" evidence="2">
    <location>
        <begin position="20"/>
        <end position="438"/>
    </location>
</feature>
<dbReference type="Pfam" id="PF01970">
    <property type="entry name" value="TctA"/>
    <property type="match status" value="1"/>
</dbReference>
<dbReference type="AlphaFoldDB" id="A0AA35G8P2"/>
<feature type="transmembrane region" description="Helical" evidence="1">
    <location>
        <begin position="318"/>
        <end position="341"/>
    </location>
</feature>
<evidence type="ECO:0000256" key="1">
    <source>
        <dbReference type="SAM" id="Phobius"/>
    </source>
</evidence>
<accession>A0AA35G8P2</accession>
<gene>
    <name evidence="3" type="ORF">caldi_05540</name>
</gene>
<feature type="transmembrane region" description="Helical" evidence="1">
    <location>
        <begin position="258"/>
        <end position="281"/>
    </location>
</feature>
<feature type="transmembrane region" description="Helical" evidence="1">
    <location>
        <begin position="20"/>
        <end position="49"/>
    </location>
</feature>
<evidence type="ECO:0000259" key="2">
    <source>
        <dbReference type="Pfam" id="PF01970"/>
    </source>
</evidence>
<feature type="transmembrane region" description="Helical" evidence="1">
    <location>
        <begin position="169"/>
        <end position="189"/>
    </location>
</feature>
<dbReference type="Proteomes" id="UP001163687">
    <property type="component" value="Chromosome"/>
</dbReference>
<sequence>MSFLANLSTGFSIALSPINLVFALIGVLVGTVIGVLPGIGSVATVALLIPVTYGMNPSTALIMMAGVYYGAMYGGSTTSILINTPGEPSSVVTTLDGYPMAKQGRAGAALATAAIGSFVAGTLSTVLLMLIGPTIASVAIRFGPAEYFALMLLGLTTVSSLAGRSVIRALISMVLGLVIATIGIDIAGFPRFSFGFPELYEGIDFLIPAIGLFAITEVLEMAGTIRQTPPTHLTFQGRAWLTREEFRRSAGPWLRGSLLGFIVGVLPGAGATIASFLSYALEKRLSRHPEEFGKGAIEGVAGPEAANNGSVGGAMVPLLTLGIPGSGTTAILLGAFMMFGLQPGPLLFQQNPDVIWAVIASMYVGNVMLLVLNLPLIRVWIQLFRIPPAVLAAMVLVLSTIGVYAVNGRVFDLWLLLLFGALGWFMRRYDFPPAPMILALVLGKSLEDNFRRAVALSDGSLRIFVSQPLAAAILALCVLSLFSPYLQARLLRRGRLRHRTAAA</sequence>
<keyword evidence="1" id="KW-1133">Transmembrane helix</keyword>
<dbReference type="InterPro" id="IPR002823">
    <property type="entry name" value="DUF112_TM"/>
</dbReference>
<keyword evidence="1" id="KW-0812">Transmembrane</keyword>
<feature type="transmembrane region" description="Helical" evidence="1">
    <location>
        <begin position="386"/>
        <end position="406"/>
    </location>
</feature>